<protein>
    <submittedName>
        <fullName evidence="3">Uncharacterized protein</fullName>
    </submittedName>
</protein>
<keyword evidence="1" id="KW-0808">Transferase</keyword>
<dbReference type="Pfam" id="PF20085">
    <property type="entry name" value="TGL"/>
    <property type="match status" value="1"/>
</dbReference>
<dbReference type="InterPro" id="IPR020916">
    <property type="entry name" value="Gln_gamma-glutamylTfrase_bac"/>
</dbReference>
<dbReference type="GO" id="GO:0030435">
    <property type="term" value="P:sporulation resulting in formation of a cellular spore"/>
    <property type="evidence" value="ECO:0007669"/>
    <property type="project" value="UniProtKB-KW"/>
</dbReference>
<evidence type="ECO:0000313" key="3">
    <source>
        <dbReference type="EMBL" id="GBG14220.1"/>
    </source>
</evidence>
<name>A0A2R5F7K4_9PROT</name>
<organism evidence="3 4">
    <name type="scientific">Novimethylophilus kurashikiensis</name>
    <dbReference type="NCBI Taxonomy" id="1825523"/>
    <lineage>
        <taxon>Bacteria</taxon>
        <taxon>Pseudomonadati</taxon>
        <taxon>Pseudomonadota</taxon>
        <taxon>Betaproteobacteria</taxon>
        <taxon>Nitrosomonadales</taxon>
        <taxon>Methylophilaceae</taxon>
        <taxon>Novimethylophilus</taxon>
    </lineage>
</organism>
<accession>A0A2R5F7K4</accession>
<dbReference type="RefSeq" id="WP_109015412.1">
    <property type="nucleotide sequence ID" value="NZ_BDOQ01000006.1"/>
</dbReference>
<dbReference type="AlphaFoldDB" id="A0A2R5F7K4"/>
<dbReference type="OrthoDB" id="8738101at2"/>
<evidence type="ECO:0000256" key="1">
    <source>
        <dbReference type="ARBA" id="ARBA00022679"/>
    </source>
</evidence>
<dbReference type="EMBL" id="BDOQ01000006">
    <property type="protein sequence ID" value="GBG14220.1"/>
    <property type="molecule type" value="Genomic_DNA"/>
</dbReference>
<evidence type="ECO:0000313" key="4">
    <source>
        <dbReference type="Proteomes" id="UP000245081"/>
    </source>
</evidence>
<keyword evidence="2" id="KW-0749">Sporulation</keyword>
<reference evidence="3 4" key="1">
    <citation type="journal article" date="2018" name="Environ. Microbiol.">
        <title>Isolation and genomic characterization of Novimethylophilus kurashikiensis gen. nov. sp. nov., a new lanthanide-dependent methylotrophic species of Methylophilaceae.</title>
        <authorList>
            <person name="Lv H."/>
            <person name="Sahin N."/>
            <person name="Tani A."/>
        </authorList>
    </citation>
    <scope>NUCLEOTIDE SEQUENCE [LARGE SCALE GENOMIC DNA]</scope>
    <source>
        <strain evidence="3 4">La2-4</strain>
    </source>
</reference>
<keyword evidence="4" id="KW-1185">Reference proteome</keyword>
<comment type="caution">
    <text evidence="3">The sequence shown here is derived from an EMBL/GenBank/DDBJ whole genome shotgun (WGS) entry which is preliminary data.</text>
</comment>
<sequence length="382" mass="43665">MYVRQASGGVLIGGKNHSEIEINRFKFLEQTEKLGLAPFVEISPAENGQGTRFWICREIQEAWAPDRSTLNLCKTLQLDTLAKTDDLEKEILVAMLLAPVTFAFPSHDEMLASVRIRQNIVQGARRTALSFHTSKVDRPTEYWRYSEEAGFILVPGKHLIEALRTATQPDNSEIRYSFSCYRATEYVILLGMALELETSNPILLQGLQRQWETRAIMSGRFHDTFLCEYGSVNEPLPMKFYVPGDRLWFRNPDEASSDVSGYEGSWVFYLGNGLFTNFWEPDKPYTLAEKCVELYHWRHAIYTDEEGAPRIDETIVDERVCATMKDHAKVQIILGKMMRLRDSKGVYADGGCIDRTREYPRLVCQGTSDIVLPFDMLMGSPQ</sequence>
<gene>
    <name evidence="3" type="ORF">NMK_1785</name>
</gene>
<dbReference type="Proteomes" id="UP000245081">
    <property type="component" value="Unassembled WGS sequence"/>
</dbReference>
<evidence type="ECO:0000256" key="2">
    <source>
        <dbReference type="ARBA" id="ARBA00022969"/>
    </source>
</evidence>
<proteinExistence type="predicted"/>
<dbReference type="GO" id="GO:0003810">
    <property type="term" value="F:protein-glutamine gamma-glutamyltransferase activity"/>
    <property type="evidence" value="ECO:0007669"/>
    <property type="project" value="InterPro"/>
</dbReference>